<accession>A0AAD1K8S5</accession>
<gene>
    <name evidence="2" type="ORF">TUM17379_17480</name>
</gene>
<dbReference type="EMBL" id="AP024613">
    <property type="protein sequence ID" value="BCV44730.1"/>
    <property type="molecule type" value="Genomic_DNA"/>
</dbReference>
<sequence>MAEAGSDDTKVNKTASTSEKESVRPCSDLGINLVNFIMSDASTVE</sequence>
<dbReference type="Proteomes" id="UP000825078">
    <property type="component" value="Chromosome"/>
</dbReference>
<evidence type="ECO:0000313" key="3">
    <source>
        <dbReference type="Proteomes" id="UP000825078"/>
    </source>
</evidence>
<organism evidence="2 3">
    <name type="scientific">Shewanella algae</name>
    <dbReference type="NCBI Taxonomy" id="38313"/>
    <lineage>
        <taxon>Bacteria</taxon>
        <taxon>Pseudomonadati</taxon>
        <taxon>Pseudomonadota</taxon>
        <taxon>Gammaproteobacteria</taxon>
        <taxon>Alteromonadales</taxon>
        <taxon>Shewanellaceae</taxon>
        <taxon>Shewanella</taxon>
    </lineage>
</organism>
<feature type="region of interest" description="Disordered" evidence="1">
    <location>
        <begin position="1"/>
        <end position="24"/>
    </location>
</feature>
<protein>
    <submittedName>
        <fullName evidence="2">Uncharacterized protein</fullName>
    </submittedName>
</protein>
<reference evidence="2" key="1">
    <citation type="submission" date="2021-05" db="EMBL/GenBank/DDBJ databases">
        <title>Molecular characterization for Shewanella algae harboring chromosomal blaOXA-55-like strains isolated from clinical and environment sample.</title>
        <authorList>
            <person name="Ohama Y."/>
            <person name="Aoki K."/>
            <person name="Harada S."/>
            <person name="Moriya K."/>
            <person name="Ishii Y."/>
            <person name="Tateda K."/>
        </authorList>
    </citation>
    <scope>NUCLEOTIDE SEQUENCE</scope>
    <source>
        <strain evidence="2">TUM17379</strain>
    </source>
</reference>
<proteinExistence type="predicted"/>
<evidence type="ECO:0000256" key="1">
    <source>
        <dbReference type="SAM" id="MobiDB-lite"/>
    </source>
</evidence>
<evidence type="ECO:0000313" key="2">
    <source>
        <dbReference type="EMBL" id="BCV44730.1"/>
    </source>
</evidence>
<name>A0AAD1K8S5_9GAMM</name>
<dbReference type="AlphaFoldDB" id="A0AAD1K8S5"/>